<sequence length="144" mass="17331">MPWVVLWMALIFLMSATPDLIITQLFDYFDTPHHYLIDLHKINWHLVWSTNNPFFHLPTIFNADFWLHKVGHCIVYSVLGILCYRWTRRVLPSFWICFAYACFDELHQAFTPGRSSRWTDVVLDSVMALLFIWLYHRLQKPKRS</sequence>
<dbReference type="Proteomes" id="UP000602284">
    <property type="component" value="Unassembled WGS sequence"/>
</dbReference>
<dbReference type="NCBIfam" id="NF037970">
    <property type="entry name" value="vanZ_1"/>
    <property type="match status" value="1"/>
</dbReference>
<proteinExistence type="predicted"/>
<keyword evidence="1" id="KW-1133">Transmembrane helix</keyword>
<gene>
    <name evidence="3" type="ORF">JJB07_21925</name>
</gene>
<accession>A0ABS1JG56</accession>
<comment type="caution">
    <text evidence="3">The sequence shown here is derived from an EMBL/GenBank/DDBJ whole genome shotgun (WGS) entry which is preliminary data.</text>
</comment>
<reference evidence="3 4" key="1">
    <citation type="submission" date="2021-01" db="EMBL/GenBank/DDBJ databases">
        <title>Tumebacillus sp. strain ITR2 16S ribosomal RNA gene Genome sequencing and assembly.</title>
        <authorList>
            <person name="Kang M."/>
        </authorList>
    </citation>
    <scope>NUCLEOTIDE SEQUENCE [LARGE SCALE GENOMIC DNA]</scope>
    <source>
        <strain evidence="3 4">ITR2</strain>
    </source>
</reference>
<keyword evidence="4" id="KW-1185">Reference proteome</keyword>
<feature type="domain" description="VanZ-like" evidence="2">
    <location>
        <begin position="4"/>
        <end position="137"/>
    </location>
</feature>
<evidence type="ECO:0000313" key="4">
    <source>
        <dbReference type="Proteomes" id="UP000602284"/>
    </source>
</evidence>
<evidence type="ECO:0000313" key="3">
    <source>
        <dbReference type="EMBL" id="MBL0389256.1"/>
    </source>
</evidence>
<organism evidence="3 4">
    <name type="scientific">Tumebacillus amylolyticus</name>
    <dbReference type="NCBI Taxonomy" id="2801339"/>
    <lineage>
        <taxon>Bacteria</taxon>
        <taxon>Bacillati</taxon>
        <taxon>Bacillota</taxon>
        <taxon>Bacilli</taxon>
        <taxon>Bacillales</taxon>
        <taxon>Alicyclobacillaceae</taxon>
        <taxon>Tumebacillus</taxon>
    </lineage>
</organism>
<dbReference type="Pfam" id="PF04892">
    <property type="entry name" value="VanZ"/>
    <property type="match status" value="1"/>
</dbReference>
<evidence type="ECO:0000256" key="1">
    <source>
        <dbReference type="SAM" id="Phobius"/>
    </source>
</evidence>
<dbReference type="RefSeq" id="WP_201638252.1">
    <property type="nucleotide sequence ID" value="NZ_JAEQNB010000009.1"/>
</dbReference>
<name>A0ABS1JG56_9BACL</name>
<dbReference type="InterPro" id="IPR006976">
    <property type="entry name" value="VanZ-like"/>
</dbReference>
<keyword evidence="1" id="KW-0812">Transmembrane</keyword>
<feature type="transmembrane region" description="Helical" evidence="1">
    <location>
        <begin position="65"/>
        <end position="84"/>
    </location>
</feature>
<dbReference type="EMBL" id="JAEQNB010000009">
    <property type="protein sequence ID" value="MBL0389256.1"/>
    <property type="molecule type" value="Genomic_DNA"/>
</dbReference>
<evidence type="ECO:0000259" key="2">
    <source>
        <dbReference type="Pfam" id="PF04892"/>
    </source>
</evidence>
<protein>
    <submittedName>
        <fullName evidence="3">VanZ family protein</fullName>
    </submittedName>
</protein>
<keyword evidence="1" id="KW-0472">Membrane</keyword>